<dbReference type="HOGENOM" id="CLU_039483_2_1_11"/>
<evidence type="ECO:0000256" key="6">
    <source>
        <dbReference type="RuleBase" id="RU361157"/>
    </source>
</evidence>
<dbReference type="AlphaFoldDB" id="D0L293"/>
<keyword evidence="4 6" id="KW-0472">Membrane</keyword>
<reference evidence="9" key="1">
    <citation type="submission" date="2009-10" db="EMBL/GenBank/DDBJ databases">
        <title>The complete chromosome of Gordonia bronchialis DSM 43247.</title>
        <authorList>
            <consortium name="US DOE Joint Genome Institute (JGI-PGF)"/>
            <person name="Lucas S."/>
            <person name="Copeland A."/>
            <person name="Lapidus A."/>
            <person name="Glavina del Rio T."/>
            <person name="Dalin E."/>
            <person name="Tice H."/>
            <person name="Bruce D."/>
            <person name="Goodwin L."/>
            <person name="Pitluck S."/>
            <person name="Kyrpides N."/>
            <person name="Mavromatis K."/>
            <person name="Ivanova N."/>
            <person name="Ovchinnikova G."/>
            <person name="Saunders E."/>
            <person name="Brettin T."/>
            <person name="Detter J.C."/>
            <person name="Han C."/>
            <person name="Larimer F."/>
            <person name="Land M."/>
            <person name="Hauser L."/>
            <person name="Markowitz V."/>
            <person name="Cheng J.-F."/>
            <person name="Hugenholtz P."/>
            <person name="Woyke T."/>
            <person name="Wu D."/>
            <person name="Jando M."/>
            <person name="Schneider S."/>
            <person name="Goeker M."/>
            <person name="Klenk H.-P."/>
            <person name="Eisen J.A."/>
        </authorList>
    </citation>
    <scope>NUCLEOTIDE SEQUENCE [LARGE SCALE GENOMIC DNA]</scope>
    <source>
        <strain evidence="9">ATCC 25592 / DSM 43247 / BCRC 13721 / JCM 3198 / KCTC 3076 / NBRC 16047 / NCTC 10667</strain>
    </source>
</reference>
<sequence length="273" mass="28842">MSHNDIQPGTPAATVSSRRAVGLGAQVASYTGALLRAWVRDPGIIVQSLVFPAFMLAMFHLVFGESTTAIGLGDSIFGTTGLVALVGAMFGTAMAGLQFIEERDTGLLQRLWTLPVARSGYLIGRIVAEVVRMFAGTVILFAVAVPLGFRFTQGWLAGLGALVVPVLLGVGVAFLVIAVAIVSGKAVIQQLSILFLLMLFFNTGFAPVEEYPGWLEPVVRYQPMSLAIDTMSGLTEGGPVRDALIGTLVWSVGLSVVFGVLAVRGYRRAVQGD</sequence>
<evidence type="ECO:0000259" key="7">
    <source>
        <dbReference type="PROSITE" id="PS51012"/>
    </source>
</evidence>
<keyword evidence="9" id="KW-1185">Reference proteome</keyword>
<dbReference type="PANTHER" id="PTHR43027:SF1">
    <property type="entry name" value="DOXORUBICIN RESISTANCE ABC TRANSPORTER PERMEASE PROTEIN DRRC-RELATED"/>
    <property type="match status" value="1"/>
</dbReference>
<keyword evidence="2 6" id="KW-0812">Transmembrane</keyword>
<dbReference type="PROSITE" id="PS51012">
    <property type="entry name" value="ABC_TM2"/>
    <property type="match status" value="1"/>
</dbReference>
<accession>D0L293</accession>
<proteinExistence type="inferred from homology"/>
<keyword evidence="3 6" id="KW-1133">Transmembrane helix</keyword>
<dbReference type="Proteomes" id="UP000001219">
    <property type="component" value="Chromosome"/>
</dbReference>
<feature type="domain" description="ABC transmembrane type-2" evidence="7">
    <location>
        <begin position="43"/>
        <end position="269"/>
    </location>
</feature>
<comment type="similarity">
    <text evidence="6">Belongs to the ABC-2 integral membrane protein family.</text>
</comment>
<dbReference type="RefSeq" id="WP_012832567.1">
    <property type="nucleotide sequence ID" value="NC_013441.1"/>
</dbReference>
<feature type="transmembrane region" description="Helical" evidence="6">
    <location>
        <begin position="75"/>
        <end position="100"/>
    </location>
</feature>
<dbReference type="PANTHER" id="PTHR43027">
    <property type="entry name" value="DOXORUBICIN RESISTANCE ABC TRANSPORTER PERMEASE PROTEIN DRRC-RELATED"/>
    <property type="match status" value="1"/>
</dbReference>
<feature type="transmembrane region" description="Helical" evidence="6">
    <location>
        <begin position="44"/>
        <end position="63"/>
    </location>
</feature>
<gene>
    <name evidence="8" type="ordered locus">Gbro_0655</name>
</gene>
<dbReference type="GO" id="GO:0140359">
    <property type="term" value="F:ABC-type transporter activity"/>
    <property type="evidence" value="ECO:0007669"/>
    <property type="project" value="InterPro"/>
</dbReference>
<dbReference type="InterPro" id="IPR047817">
    <property type="entry name" value="ABC2_TM_bact-type"/>
</dbReference>
<evidence type="ECO:0000256" key="3">
    <source>
        <dbReference type="ARBA" id="ARBA00022989"/>
    </source>
</evidence>
<comment type="subcellular location">
    <subcellularLocation>
        <location evidence="6">Cell membrane</location>
        <topology evidence="6">Multi-pass membrane protein</topology>
    </subcellularLocation>
    <subcellularLocation>
        <location evidence="1">Membrane</location>
        <topology evidence="1">Multi-pass membrane protein</topology>
    </subcellularLocation>
</comment>
<dbReference type="eggNOG" id="COG0842">
    <property type="taxonomic scope" value="Bacteria"/>
</dbReference>
<dbReference type="PIRSF" id="PIRSF006648">
    <property type="entry name" value="DrrB"/>
    <property type="match status" value="1"/>
</dbReference>
<dbReference type="InterPro" id="IPR000412">
    <property type="entry name" value="ABC_2_transport"/>
</dbReference>
<dbReference type="EMBL" id="CP001802">
    <property type="protein sequence ID" value="ACY19980.1"/>
    <property type="molecule type" value="Genomic_DNA"/>
</dbReference>
<name>D0L293_GORB4</name>
<feature type="transmembrane region" description="Helical" evidence="6">
    <location>
        <begin position="155"/>
        <end position="179"/>
    </location>
</feature>
<evidence type="ECO:0000256" key="5">
    <source>
        <dbReference type="ARBA" id="ARBA00023251"/>
    </source>
</evidence>
<evidence type="ECO:0000256" key="1">
    <source>
        <dbReference type="ARBA" id="ARBA00004141"/>
    </source>
</evidence>
<evidence type="ECO:0000256" key="4">
    <source>
        <dbReference type="ARBA" id="ARBA00023136"/>
    </source>
</evidence>
<dbReference type="STRING" id="526226.Gbro_0655"/>
<organism evidence="8 9">
    <name type="scientific">Gordonia bronchialis (strain ATCC 25592 / DSM 43247 / BCRC 13721 / JCM 3198 / KCTC 3076 / NBRC 16047 / NCTC 10667)</name>
    <name type="common">Rhodococcus bronchialis</name>
    <dbReference type="NCBI Taxonomy" id="526226"/>
    <lineage>
        <taxon>Bacteria</taxon>
        <taxon>Bacillati</taxon>
        <taxon>Actinomycetota</taxon>
        <taxon>Actinomycetes</taxon>
        <taxon>Mycobacteriales</taxon>
        <taxon>Gordoniaceae</taxon>
        <taxon>Gordonia</taxon>
    </lineage>
</organism>
<dbReference type="GO" id="GO:0046677">
    <property type="term" value="P:response to antibiotic"/>
    <property type="evidence" value="ECO:0007669"/>
    <property type="project" value="UniProtKB-KW"/>
</dbReference>
<dbReference type="OrthoDB" id="26267at2"/>
<keyword evidence="5" id="KW-0046">Antibiotic resistance</keyword>
<reference evidence="8 9" key="2">
    <citation type="journal article" date="2010" name="Stand. Genomic Sci.">
        <title>Complete genome sequence of Gordonia bronchialis type strain (3410).</title>
        <authorList>
            <person name="Ivanova N."/>
            <person name="Sikorski J."/>
            <person name="Jando M."/>
            <person name="Lapidus A."/>
            <person name="Nolan M."/>
            <person name="Lucas S."/>
            <person name="Del Rio T.G."/>
            <person name="Tice H."/>
            <person name="Copeland A."/>
            <person name="Cheng J.F."/>
            <person name="Chen F."/>
            <person name="Bruce D."/>
            <person name="Goodwin L."/>
            <person name="Pitluck S."/>
            <person name="Mavromatis K."/>
            <person name="Ovchinnikova G."/>
            <person name="Pati A."/>
            <person name="Chen A."/>
            <person name="Palaniappan K."/>
            <person name="Land M."/>
            <person name="Hauser L."/>
            <person name="Chang Y.J."/>
            <person name="Jeffries C.D."/>
            <person name="Chain P."/>
            <person name="Saunders E."/>
            <person name="Han C."/>
            <person name="Detter J.C."/>
            <person name="Brettin T."/>
            <person name="Rohde M."/>
            <person name="Goker M."/>
            <person name="Bristow J."/>
            <person name="Eisen J.A."/>
            <person name="Markowitz V."/>
            <person name="Hugenholtz P."/>
            <person name="Klenk H.P."/>
            <person name="Kyrpides N.C."/>
        </authorList>
    </citation>
    <scope>NUCLEOTIDE SEQUENCE [LARGE SCALE GENOMIC DNA]</scope>
    <source>
        <strain evidence="9">ATCC 25592 / DSM 43247 / BCRC 13721 / JCM 3198 / KCTC 3076 / NBRC 16047 / NCTC 10667</strain>
    </source>
</reference>
<dbReference type="InterPro" id="IPR013525">
    <property type="entry name" value="ABC2_TM"/>
</dbReference>
<dbReference type="InterPro" id="IPR052902">
    <property type="entry name" value="ABC-2_transporter"/>
</dbReference>
<feature type="transmembrane region" description="Helical" evidence="6">
    <location>
        <begin position="130"/>
        <end position="149"/>
    </location>
</feature>
<protein>
    <recommendedName>
        <fullName evidence="6">Transport permease protein</fullName>
    </recommendedName>
</protein>
<dbReference type="Pfam" id="PF01061">
    <property type="entry name" value="ABC2_membrane"/>
    <property type="match status" value="1"/>
</dbReference>
<keyword evidence="6" id="KW-1003">Cell membrane</keyword>
<evidence type="ECO:0000256" key="2">
    <source>
        <dbReference type="ARBA" id="ARBA00022692"/>
    </source>
</evidence>
<feature type="transmembrane region" description="Helical" evidence="6">
    <location>
        <begin position="191"/>
        <end position="208"/>
    </location>
</feature>
<feature type="transmembrane region" description="Helical" evidence="6">
    <location>
        <begin position="243"/>
        <end position="263"/>
    </location>
</feature>
<dbReference type="KEGG" id="gbr:Gbro_0655"/>
<evidence type="ECO:0000313" key="8">
    <source>
        <dbReference type="EMBL" id="ACY19980.1"/>
    </source>
</evidence>
<keyword evidence="6" id="KW-0813">Transport</keyword>
<evidence type="ECO:0000313" key="9">
    <source>
        <dbReference type="Proteomes" id="UP000001219"/>
    </source>
</evidence>
<dbReference type="GO" id="GO:0043190">
    <property type="term" value="C:ATP-binding cassette (ABC) transporter complex"/>
    <property type="evidence" value="ECO:0007669"/>
    <property type="project" value="InterPro"/>
</dbReference>